<comment type="caution">
    <text evidence="10">The sequence shown here is derived from an EMBL/GenBank/DDBJ whole genome shotgun (WGS) entry which is preliminary data.</text>
</comment>
<organism evidence="10 11">
    <name type="scientific">Neofusicoccum ribis</name>
    <dbReference type="NCBI Taxonomy" id="45134"/>
    <lineage>
        <taxon>Eukaryota</taxon>
        <taxon>Fungi</taxon>
        <taxon>Dikarya</taxon>
        <taxon>Ascomycota</taxon>
        <taxon>Pezizomycotina</taxon>
        <taxon>Dothideomycetes</taxon>
        <taxon>Dothideomycetes incertae sedis</taxon>
        <taxon>Botryosphaeriales</taxon>
        <taxon>Botryosphaeriaceae</taxon>
        <taxon>Neofusicoccum</taxon>
    </lineage>
</organism>
<dbReference type="InterPro" id="IPR013780">
    <property type="entry name" value="Glyco_hydro_b"/>
</dbReference>
<evidence type="ECO:0000256" key="7">
    <source>
        <dbReference type="RuleBase" id="RU361168"/>
    </source>
</evidence>
<evidence type="ECO:0000256" key="6">
    <source>
        <dbReference type="ARBA" id="ARBA00023295"/>
    </source>
</evidence>
<dbReference type="Gene3D" id="2.60.40.1180">
    <property type="entry name" value="Golgi alpha-mannosidase II"/>
    <property type="match status" value="1"/>
</dbReference>
<evidence type="ECO:0000313" key="10">
    <source>
        <dbReference type="EMBL" id="KAL1627554.1"/>
    </source>
</evidence>
<keyword evidence="6 7" id="KW-0326">Glycosidase</keyword>
<evidence type="ECO:0000259" key="9">
    <source>
        <dbReference type="Pfam" id="PF17801"/>
    </source>
</evidence>
<dbReference type="Gene3D" id="3.20.20.70">
    <property type="entry name" value="Aldolase class I"/>
    <property type="match status" value="1"/>
</dbReference>
<dbReference type="InterPro" id="IPR041233">
    <property type="entry name" value="Melibiase_C"/>
</dbReference>
<comment type="catalytic activity">
    <reaction evidence="1 7">
        <text>Hydrolysis of terminal, non-reducing alpha-D-galactose residues in alpha-D-galactosides, including galactose oligosaccharides, galactomannans and galactolipids.</text>
        <dbReference type="EC" id="3.2.1.22"/>
    </reaction>
</comment>
<name>A0ABR3SSP5_9PEZI</name>
<feature type="chain" id="PRO_5046421128" description="Alpha-galactosidase" evidence="8">
    <location>
        <begin position="21"/>
        <end position="748"/>
    </location>
</feature>
<dbReference type="EMBL" id="JAJVDC020000072">
    <property type="protein sequence ID" value="KAL1627554.1"/>
    <property type="molecule type" value="Genomic_DNA"/>
</dbReference>
<dbReference type="PRINTS" id="PR00740">
    <property type="entry name" value="GLHYDRLASE27"/>
</dbReference>
<gene>
    <name evidence="10" type="ORF">SLS56_006379</name>
</gene>
<evidence type="ECO:0000256" key="3">
    <source>
        <dbReference type="ARBA" id="ARBA00012755"/>
    </source>
</evidence>
<evidence type="ECO:0000256" key="2">
    <source>
        <dbReference type="ARBA" id="ARBA00009743"/>
    </source>
</evidence>
<sequence length="748" mass="81442">MLSATRALIPLLFAPLVARADVLHYDTTPNGFKAPPKGWNSFALQALTDSLKFQLNQENVIKQCDAMRKELGEYGYEYCSLDSGWSLPYDGDDYGRIMYDSTLFDIPALADHLHDNGAKLGIYILPGFFSNDLNKVIYGTNISLSSILADEAEPCRAMARCNINYDAPGAQQWCDSNVQQFADWGVDLLKLDYVTPGSPDAGADLSVNNSGSVACYHKAIKKVGRPMRLNISWKLNRTSTYYDIWKSNADSMRTDQDINNSGQTTLVQWSTVQRAIEQYRQYILLQLDSIDPLTIYPDMDNLLVANAETLTGLTDLQRQSVMSHWIGAGSNLILGSDLTQMDDFGMSLLSNPLANEIMNFTAKYPMVPTKGNTNDEKGQQKQIWIAGPDSESGVTVVVLANYGANGNNDLFDSTPEDTDQEFQFSPKDLGLSGGSTYSVDDVWSSSKIELDWEDSHTWTLDKDGAAILLRFTPSLNKSNTSSQFKRALAAPRQHIKKRATPSSVSPTSTSSRAIILQIQSALPIESPQCWDDGFSALPGNLTATDGPITPVNLLYRMRQMICNSTCAAPEGVNASDVAIYSTNNGDTCEISVGITSDLEAYMIRTTPPVGSQAQQCWDSTYYIVDGCITSERKTKGWWNGNHVYQFYEAGFRKLNNDKSYHILSADSSISAHLPAYTGPAVHSVANASVYMPTPSPAANLSATSTAAAGNRTTVFATVTAPAPTGLASGAGEVAVWMRKGGWKGGGAG</sequence>
<dbReference type="InterPro" id="IPR013785">
    <property type="entry name" value="Aldolase_TIM"/>
</dbReference>
<dbReference type="PANTHER" id="PTHR11452:SF33">
    <property type="entry name" value="ALPHA-GALACTOSIDASE 2"/>
    <property type="match status" value="1"/>
</dbReference>
<keyword evidence="7" id="KW-1015">Disulfide bond</keyword>
<keyword evidence="11" id="KW-1185">Reference proteome</keyword>
<comment type="similarity">
    <text evidence="2 7">Belongs to the glycosyl hydrolase 27 family.</text>
</comment>
<protein>
    <recommendedName>
        <fullName evidence="3 7">Alpha-galactosidase</fullName>
        <ecNumber evidence="3 7">3.2.1.22</ecNumber>
    </recommendedName>
    <alternativeName>
        <fullName evidence="7">Melibiase</fullName>
    </alternativeName>
</protein>
<dbReference type="Proteomes" id="UP001521116">
    <property type="component" value="Unassembled WGS sequence"/>
</dbReference>
<dbReference type="Pfam" id="PF16499">
    <property type="entry name" value="Melibiase_2"/>
    <property type="match status" value="1"/>
</dbReference>
<dbReference type="EC" id="3.2.1.22" evidence="3 7"/>
<evidence type="ECO:0000256" key="5">
    <source>
        <dbReference type="ARBA" id="ARBA00022801"/>
    </source>
</evidence>
<keyword evidence="5 7" id="KW-0378">Hydrolase</keyword>
<dbReference type="Pfam" id="PF17801">
    <property type="entry name" value="Melibiase_C"/>
    <property type="match status" value="1"/>
</dbReference>
<evidence type="ECO:0000256" key="8">
    <source>
        <dbReference type="SAM" id="SignalP"/>
    </source>
</evidence>
<dbReference type="PANTHER" id="PTHR11452">
    <property type="entry name" value="ALPHA-GALACTOSIDASE/ALPHA-N-ACETYLGALACTOSAMINIDASE"/>
    <property type="match status" value="1"/>
</dbReference>
<evidence type="ECO:0000256" key="4">
    <source>
        <dbReference type="ARBA" id="ARBA00022729"/>
    </source>
</evidence>
<keyword evidence="4 8" id="KW-0732">Signal</keyword>
<feature type="signal peptide" evidence="8">
    <location>
        <begin position="1"/>
        <end position="20"/>
    </location>
</feature>
<accession>A0ABR3SSP5</accession>
<dbReference type="InterPro" id="IPR002241">
    <property type="entry name" value="Glyco_hydro_27"/>
</dbReference>
<evidence type="ECO:0000313" key="11">
    <source>
        <dbReference type="Proteomes" id="UP001521116"/>
    </source>
</evidence>
<dbReference type="CDD" id="cd14792">
    <property type="entry name" value="GH27"/>
    <property type="match status" value="1"/>
</dbReference>
<proteinExistence type="inferred from homology"/>
<feature type="domain" description="Alpha galactosidase C-terminal" evidence="9">
    <location>
        <begin position="380"/>
        <end position="467"/>
    </location>
</feature>
<dbReference type="SUPFAM" id="SSF51445">
    <property type="entry name" value="(Trans)glycosidases"/>
    <property type="match status" value="1"/>
</dbReference>
<dbReference type="InterPro" id="IPR017853">
    <property type="entry name" value="GH"/>
</dbReference>
<reference evidence="10 11" key="1">
    <citation type="submission" date="2024-02" db="EMBL/GenBank/DDBJ databases">
        <title>De novo assembly and annotation of 12 fungi associated with fruit tree decline syndrome in Ontario, Canada.</title>
        <authorList>
            <person name="Sulman M."/>
            <person name="Ellouze W."/>
            <person name="Ilyukhin E."/>
        </authorList>
    </citation>
    <scope>NUCLEOTIDE SEQUENCE [LARGE SCALE GENOMIC DNA]</scope>
    <source>
        <strain evidence="10 11">M1-105</strain>
    </source>
</reference>
<evidence type="ECO:0000256" key="1">
    <source>
        <dbReference type="ARBA" id="ARBA00001255"/>
    </source>
</evidence>